<name>A0A067CEV6_SAPPC</name>
<evidence type="ECO:0000256" key="1">
    <source>
        <dbReference type="ARBA" id="ARBA00004123"/>
    </source>
</evidence>
<proteinExistence type="predicted"/>
<evidence type="ECO:0000259" key="5">
    <source>
        <dbReference type="Pfam" id="PF06470"/>
    </source>
</evidence>
<dbReference type="Gene3D" id="1.20.1060.20">
    <property type="match status" value="1"/>
</dbReference>
<feature type="domain" description="SMC hinge" evidence="5">
    <location>
        <begin position="492"/>
        <end position="597"/>
    </location>
</feature>
<feature type="domain" description="RecF/RecN/SMC N-terminal" evidence="4">
    <location>
        <begin position="3"/>
        <end position="1120"/>
    </location>
</feature>
<dbReference type="Pfam" id="PF06470">
    <property type="entry name" value="SMC_hinge"/>
    <property type="match status" value="1"/>
</dbReference>
<organism evidence="6 7">
    <name type="scientific">Saprolegnia parasitica (strain CBS 223.65)</name>
    <dbReference type="NCBI Taxonomy" id="695850"/>
    <lineage>
        <taxon>Eukaryota</taxon>
        <taxon>Sar</taxon>
        <taxon>Stramenopiles</taxon>
        <taxon>Oomycota</taxon>
        <taxon>Saprolegniomycetes</taxon>
        <taxon>Saprolegniales</taxon>
        <taxon>Saprolegniaceae</taxon>
        <taxon>Saprolegnia</taxon>
    </lineage>
</organism>
<feature type="coiled-coil region" evidence="3">
    <location>
        <begin position="833"/>
        <end position="881"/>
    </location>
</feature>
<dbReference type="GO" id="GO:0005694">
    <property type="term" value="C:chromosome"/>
    <property type="evidence" value="ECO:0007669"/>
    <property type="project" value="InterPro"/>
</dbReference>
<dbReference type="EMBL" id="KK583207">
    <property type="protein sequence ID" value="KDO29279.1"/>
    <property type="molecule type" value="Genomic_DNA"/>
</dbReference>
<dbReference type="VEuPathDB" id="FungiDB:SPRG_05459"/>
<evidence type="ECO:0000313" key="6">
    <source>
        <dbReference type="EMBL" id="KDO29279.1"/>
    </source>
</evidence>
<dbReference type="SUPFAM" id="SSF75553">
    <property type="entry name" value="Smc hinge domain"/>
    <property type="match status" value="1"/>
</dbReference>
<dbReference type="RefSeq" id="XP_012200093.1">
    <property type="nucleotide sequence ID" value="XM_012344703.1"/>
</dbReference>
<dbReference type="Proteomes" id="UP000030745">
    <property type="component" value="Unassembled WGS sequence"/>
</dbReference>
<dbReference type="InterPro" id="IPR003395">
    <property type="entry name" value="RecF/RecN/SMC_N"/>
</dbReference>
<dbReference type="GO" id="GO:0051276">
    <property type="term" value="P:chromosome organization"/>
    <property type="evidence" value="ECO:0007669"/>
    <property type="project" value="InterPro"/>
</dbReference>
<dbReference type="PANTHER" id="PTHR18937">
    <property type="entry name" value="STRUCTURAL MAINTENANCE OF CHROMOSOMES SMC FAMILY MEMBER"/>
    <property type="match status" value="1"/>
</dbReference>
<dbReference type="OrthoDB" id="552327at2759"/>
<dbReference type="AlphaFoldDB" id="A0A067CEV6"/>
<feature type="coiled-coil region" evidence="3">
    <location>
        <begin position="434"/>
        <end position="468"/>
    </location>
</feature>
<dbReference type="KEGG" id="spar:SPRG_05459"/>
<dbReference type="GeneID" id="24127854"/>
<dbReference type="InterPro" id="IPR024704">
    <property type="entry name" value="SMC"/>
</dbReference>
<dbReference type="STRING" id="695850.A0A067CEV6"/>
<dbReference type="GO" id="GO:0005524">
    <property type="term" value="F:ATP binding"/>
    <property type="evidence" value="ECO:0007669"/>
    <property type="project" value="InterPro"/>
</dbReference>
<dbReference type="Gene3D" id="3.40.50.300">
    <property type="entry name" value="P-loop containing nucleotide triphosphate hydrolases"/>
    <property type="match status" value="2"/>
</dbReference>
<evidence type="ECO:0000256" key="3">
    <source>
        <dbReference type="SAM" id="Coils"/>
    </source>
</evidence>
<dbReference type="GO" id="GO:0016887">
    <property type="term" value="F:ATP hydrolysis activity"/>
    <property type="evidence" value="ECO:0007669"/>
    <property type="project" value="InterPro"/>
</dbReference>
<dbReference type="SUPFAM" id="SSF52540">
    <property type="entry name" value="P-loop containing nucleoside triphosphate hydrolases"/>
    <property type="match status" value="1"/>
</dbReference>
<dbReference type="InterPro" id="IPR010935">
    <property type="entry name" value="SMC_hinge"/>
</dbReference>
<dbReference type="InterPro" id="IPR027417">
    <property type="entry name" value="P-loop_NTPase"/>
</dbReference>
<reference evidence="6 7" key="1">
    <citation type="journal article" date="2013" name="PLoS Genet.">
        <title>Distinctive expansion of potential virulence genes in the genome of the oomycete fish pathogen Saprolegnia parasitica.</title>
        <authorList>
            <person name="Jiang R.H."/>
            <person name="de Bruijn I."/>
            <person name="Haas B.J."/>
            <person name="Belmonte R."/>
            <person name="Lobach L."/>
            <person name="Christie J."/>
            <person name="van den Ackerveken G."/>
            <person name="Bottin A."/>
            <person name="Bulone V."/>
            <person name="Diaz-Moreno S.M."/>
            <person name="Dumas B."/>
            <person name="Fan L."/>
            <person name="Gaulin E."/>
            <person name="Govers F."/>
            <person name="Grenville-Briggs L.J."/>
            <person name="Horner N.R."/>
            <person name="Levin J.Z."/>
            <person name="Mammella M."/>
            <person name="Meijer H.J."/>
            <person name="Morris P."/>
            <person name="Nusbaum C."/>
            <person name="Oome S."/>
            <person name="Phillips A.J."/>
            <person name="van Rooyen D."/>
            <person name="Rzeszutek E."/>
            <person name="Saraiva M."/>
            <person name="Secombes C.J."/>
            <person name="Seidl M.F."/>
            <person name="Snel B."/>
            <person name="Stassen J.H."/>
            <person name="Sykes S."/>
            <person name="Tripathy S."/>
            <person name="van den Berg H."/>
            <person name="Vega-Arreguin J.C."/>
            <person name="Wawra S."/>
            <person name="Young S.K."/>
            <person name="Zeng Q."/>
            <person name="Dieguez-Uribeondo J."/>
            <person name="Russ C."/>
            <person name="Tyler B.M."/>
            <person name="van West P."/>
        </authorList>
    </citation>
    <scope>NUCLEOTIDE SEQUENCE [LARGE SCALE GENOMIC DNA]</scope>
    <source>
        <strain evidence="6 7">CBS 223.65</strain>
    </source>
</reference>
<protein>
    <recommendedName>
        <fullName evidence="8">RecF/RecN/SMC N-terminal domain-containing protein</fullName>
    </recommendedName>
</protein>
<evidence type="ECO:0008006" key="8">
    <source>
        <dbReference type="Google" id="ProtNLM"/>
    </source>
</evidence>
<dbReference type="InterPro" id="IPR036277">
    <property type="entry name" value="SMC_hinge_sf"/>
</dbReference>
<dbReference type="Pfam" id="PF02463">
    <property type="entry name" value="SMC_N"/>
    <property type="match status" value="1"/>
</dbReference>
<evidence type="ECO:0000313" key="7">
    <source>
        <dbReference type="Proteomes" id="UP000030745"/>
    </source>
</evidence>
<accession>A0A067CEV6</accession>
<evidence type="ECO:0000256" key="2">
    <source>
        <dbReference type="ARBA" id="ARBA00023054"/>
    </source>
</evidence>
<keyword evidence="2 3" id="KW-0175">Coiled coil</keyword>
<dbReference type="GO" id="GO:0005634">
    <property type="term" value="C:nucleus"/>
    <property type="evidence" value="ECO:0007669"/>
    <property type="project" value="UniProtKB-SubCell"/>
</dbReference>
<dbReference type="Gene3D" id="3.30.70.1620">
    <property type="match status" value="1"/>
</dbReference>
<dbReference type="OMA" id="ASAWRIQ"/>
<dbReference type="PIRSF" id="PIRSF005719">
    <property type="entry name" value="SMC"/>
    <property type="match status" value="1"/>
</dbReference>
<keyword evidence="7" id="KW-1185">Reference proteome</keyword>
<evidence type="ECO:0000259" key="4">
    <source>
        <dbReference type="Pfam" id="PF02463"/>
    </source>
</evidence>
<comment type="subcellular location">
    <subcellularLocation>
        <location evidence="1">Nucleus</location>
    </subcellularLocation>
</comment>
<sequence>MLAVVRTKRFKSLAGTQTVDLSALGATNVVCIFGRNGCGKSCLVDAIAFALGAPAKHLRVLRLDELITHGATKRSASVVATLCDGLTIRRKVVEGAGQSTYAMRTGDGAAFVACSADAVRSALQMRGINMAVQDRFIIRQANTIAVAQYTPLELLAFCEHIIGTTSYRQEIVVLQHKIDDDMHALAELEAATVDLQTRQDRLQPLVDQFLQWTHAWGHLEERQVALAAQEQDVLHALVAHLETHENDALQRHAQLTASDAADVVAEGELRGMLAQQERTLSDANDGRRMLARKRTQAASKLAHVRAELVVLARDADAASTASNRVAKKLQAATASKTKRLRDVNDAEAVVVTLRAEMAKFPEAADTSSSAAAEWVERKAECGTALERSVATLTRLEAEKHALTIAQDLSQCAVASTTKELHEATMRQTDVATNVAAAQERLRVAQDELEAIENTLRTLEHERWQVQEATHEASSDVFRRAVAVLQRQLGGDAVYGVLCDLATVDPCHAAAVNSVLQRHLKVVVVRSRDVGLTIAAHFRTHRLGRVTCAIVDEVAGSCADDGPNAVCRLVACDDAVRSIFHKYCRSWSVVASSEEALARPRTKNANYVTRNGDLFRSDGEIQVTARNDASAWRIQSSAERTTVVSDAPLQKELRRLVGLIDAARKTRLVLEASRTEMLGDAQRWQLASTTATTSMMALERALQGHRADVLRHETQRKRLKPLLDAALADRDRWTQALYQLDAKLCLATPDHMLFERHHACATRLSQAERHLEHAFGELEALPRCIAALEAQQALWRDKTNEIASREATLLDRLEAFTVAMDEAEARCADQRTAADAYRSTLATTRAEMDRLAQRRKALAQELARVRARVAQIRADVHDYRRRLCPCADREASMTFLAAKESWTDLVAARTCLDETRRLLEQEKATMSKEVLTEAAVVRHDLTDAQTRAEDLNQVLATTLQARNHLMHQRYVTLTDALTTLNVHLPEMYRSLCEDGDCYLGFSLDTTTLFGEGITFHCKPDAQQWRPFGGLSGGQQVLCALSLLLSFQASFVCPIFICDGTSAIANPCASSAFQRIDAALDTYNVQRLGKLLVAAAAKTQFIVVSHRTEMWNQSNALVGVYSIGHEGSAILPCRFSAP</sequence>
<gene>
    <name evidence="6" type="ORF">SPRG_05459</name>
</gene>